<name>A0ABQ8SGE1_PERAM</name>
<organism evidence="1 2">
    <name type="scientific">Periplaneta americana</name>
    <name type="common">American cockroach</name>
    <name type="synonym">Blatta americana</name>
    <dbReference type="NCBI Taxonomy" id="6978"/>
    <lineage>
        <taxon>Eukaryota</taxon>
        <taxon>Metazoa</taxon>
        <taxon>Ecdysozoa</taxon>
        <taxon>Arthropoda</taxon>
        <taxon>Hexapoda</taxon>
        <taxon>Insecta</taxon>
        <taxon>Pterygota</taxon>
        <taxon>Neoptera</taxon>
        <taxon>Polyneoptera</taxon>
        <taxon>Dictyoptera</taxon>
        <taxon>Blattodea</taxon>
        <taxon>Blattoidea</taxon>
        <taxon>Blattidae</taxon>
        <taxon>Blattinae</taxon>
        <taxon>Periplaneta</taxon>
    </lineage>
</organism>
<proteinExistence type="predicted"/>
<protein>
    <submittedName>
        <fullName evidence="1">Uncharacterized protein</fullName>
    </submittedName>
</protein>
<dbReference type="Proteomes" id="UP001148838">
    <property type="component" value="Unassembled WGS sequence"/>
</dbReference>
<comment type="caution">
    <text evidence="1">The sequence shown here is derived from an EMBL/GenBank/DDBJ whole genome shotgun (WGS) entry which is preliminary data.</text>
</comment>
<evidence type="ECO:0000313" key="1">
    <source>
        <dbReference type="EMBL" id="KAJ4433183.1"/>
    </source>
</evidence>
<evidence type="ECO:0000313" key="2">
    <source>
        <dbReference type="Proteomes" id="UP001148838"/>
    </source>
</evidence>
<accession>A0ABQ8SGE1</accession>
<sequence>MLQGNVIANPVTYLAKYLADKNSIDASNDVFVMTQYRNAWMGMHATRLAILLTASMRHVTRNEIQDGRNPIIDIKNDNEKWRLKSLQLRRREDGIPIMYDDEYDDALCVGKYAAILRACEEILLRETGSKVALNKSLTLKFYILNNILFLQLKSVIPKRVDCVYTQWKISCVSTAAICAVVQTNRADGCYFRFVLLNGARLFDFWDNEFTNTQSSVGNSALRKHDMKGNVELYIVLEVSQHKNLQVSILRRTMFETKVRNEKKNGTRDVMYFDNKVCTSNPTIFPKYFPKNLILKNPQSLFLSESESPSFTAIQNNRARVDVVRIVTALMDWKRNYSASSRV</sequence>
<keyword evidence="2" id="KW-1185">Reference proteome</keyword>
<dbReference type="EMBL" id="JAJSOF020000027">
    <property type="protein sequence ID" value="KAJ4433183.1"/>
    <property type="molecule type" value="Genomic_DNA"/>
</dbReference>
<gene>
    <name evidence="1" type="ORF">ANN_15440</name>
</gene>
<reference evidence="1 2" key="1">
    <citation type="journal article" date="2022" name="Allergy">
        <title>Genome assembly and annotation of Periplaneta americana reveal a comprehensive cockroach allergen profile.</title>
        <authorList>
            <person name="Wang L."/>
            <person name="Xiong Q."/>
            <person name="Saelim N."/>
            <person name="Wang L."/>
            <person name="Nong W."/>
            <person name="Wan A.T."/>
            <person name="Shi M."/>
            <person name="Liu X."/>
            <person name="Cao Q."/>
            <person name="Hui J.H.L."/>
            <person name="Sookrung N."/>
            <person name="Leung T.F."/>
            <person name="Tungtrongchitr A."/>
            <person name="Tsui S.K.W."/>
        </authorList>
    </citation>
    <scope>NUCLEOTIDE SEQUENCE [LARGE SCALE GENOMIC DNA]</scope>
    <source>
        <strain evidence="1">PWHHKU_190912</strain>
    </source>
</reference>